<keyword evidence="4" id="KW-1185">Reference proteome</keyword>
<gene>
    <name evidence="3" type="ORF">C1I98_16990</name>
</gene>
<evidence type="ECO:0000313" key="4">
    <source>
        <dbReference type="Proteomes" id="UP000248544"/>
    </source>
</evidence>
<dbReference type="Proteomes" id="UP000248544">
    <property type="component" value="Unassembled WGS sequence"/>
</dbReference>
<evidence type="ECO:0000256" key="1">
    <source>
        <dbReference type="ARBA" id="ARBA00022737"/>
    </source>
</evidence>
<dbReference type="PANTHER" id="PTHR32305:SF17">
    <property type="entry name" value="TRNA NUCLEASE WAPA"/>
    <property type="match status" value="1"/>
</dbReference>
<dbReference type="RefSeq" id="WP_111168437.1">
    <property type="nucleotide sequence ID" value="NZ_POUA01000122.1"/>
</dbReference>
<dbReference type="PANTHER" id="PTHR32305">
    <property type="match status" value="1"/>
</dbReference>
<keyword evidence="1" id="KW-0677">Repeat</keyword>
<dbReference type="InterPro" id="IPR006530">
    <property type="entry name" value="YD"/>
</dbReference>
<feature type="domain" description="Teneurin-like YD-shell" evidence="2">
    <location>
        <begin position="337"/>
        <end position="640"/>
    </location>
</feature>
<organism evidence="3 4">
    <name type="scientific">Spongiactinospora gelatinilytica</name>
    <dbReference type="NCBI Taxonomy" id="2666298"/>
    <lineage>
        <taxon>Bacteria</taxon>
        <taxon>Bacillati</taxon>
        <taxon>Actinomycetota</taxon>
        <taxon>Actinomycetes</taxon>
        <taxon>Streptosporangiales</taxon>
        <taxon>Streptosporangiaceae</taxon>
        <taxon>Spongiactinospora</taxon>
    </lineage>
</organism>
<dbReference type="InterPro" id="IPR056823">
    <property type="entry name" value="TEN-like_YD-shell"/>
</dbReference>
<dbReference type="NCBIfam" id="TIGR01643">
    <property type="entry name" value="YD_repeat_2x"/>
    <property type="match status" value="6"/>
</dbReference>
<evidence type="ECO:0000259" key="2">
    <source>
        <dbReference type="Pfam" id="PF25023"/>
    </source>
</evidence>
<dbReference type="InterPro" id="IPR050708">
    <property type="entry name" value="T6SS_VgrG/RHS"/>
</dbReference>
<accession>A0A2W2G902</accession>
<dbReference type="InterPro" id="IPR031325">
    <property type="entry name" value="RHS_repeat"/>
</dbReference>
<dbReference type="AlphaFoldDB" id="A0A2W2G902"/>
<comment type="caution">
    <text evidence="3">The sequence shown here is derived from an EMBL/GenBank/DDBJ whole genome shotgun (WGS) entry which is preliminary data.</text>
</comment>
<evidence type="ECO:0000313" key="3">
    <source>
        <dbReference type="EMBL" id="PZG44533.1"/>
    </source>
</evidence>
<dbReference type="Pfam" id="PF25023">
    <property type="entry name" value="TEN_YD-shell"/>
    <property type="match status" value="1"/>
</dbReference>
<reference evidence="3 4" key="1">
    <citation type="submission" date="2018-01" db="EMBL/GenBank/DDBJ databases">
        <title>Draft genome sequence of Sphaerisporangium sp. 7K107.</title>
        <authorList>
            <person name="Sahin N."/>
            <person name="Saygin H."/>
            <person name="Ay H."/>
        </authorList>
    </citation>
    <scope>NUCLEOTIDE SEQUENCE [LARGE SCALE GENOMIC DNA]</scope>
    <source>
        <strain evidence="3 4">7K107</strain>
    </source>
</reference>
<dbReference type="NCBIfam" id="TIGR03696">
    <property type="entry name" value="Rhs_assc_core"/>
    <property type="match status" value="1"/>
</dbReference>
<name>A0A2W2G902_9ACTN</name>
<protein>
    <recommendedName>
        <fullName evidence="2">Teneurin-like YD-shell domain-containing protein</fullName>
    </recommendedName>
</protein>
<sequence length="1026" mass="110806">MSSKRSSQTRTKYEYNDAGHLTKSIAPGNKTTTYVVNPAGEPTTVTGPLNHATTNVYDLAGRLTKSTDPLGKSSVAEYDLAGRQVAAKDLNNSGTVLRTATFGYDAAGNQTSVTSAEGHMTQQTFDAGGRLTSRIEPVTATTSITTTFGYDATGARTRLTDGRGNATWTTYNTLALPETVTEPATTAHPALADRTWTSLYDAAGNEVATIAPGGGRVDRTFDHLDRLTKQSGSGAEAATADRTFGYDLAGRATAVGDMSIAYNDRGLLTSVSLGGTQQTTWAYDVRGNPAQRVDAAGTATFTWDDADRLATATDPVTSRTLTYGYDNADRLKMITATGQASTQSFDYDAMDRPTAHTLKNGANTQIAKIAYGWDKDDNLTSKTTTGTAGAGANTYGYDRSGRLTSWTALGGATTAYEWDAAGNRTKAGAITFAFDERNRLTSGGGTDYTYTPRGTLAARAQNGTTTQMSFDAFDQLITDGDIAYGYDDLGRLLSRNQAGTVQGFQYSGLTNDIAAVTGGGSTVQAKYSRDTTGGLLGLQEGTGPALAALSDLHGDLVATFTATALTDSAAYNPFGEITAQTGTPRKLGYQGGYTDPDTGKVNMHARWYQPGTATFASRDTATLTPAPSVQANRYTYANASPLTGADPTGHATSGIGYYTPTEDRFSGIGFAPDAGPSYSGHGQTCAGTRCLGGGSGHICNAGICAETNEFSSWWSAHVNSPGFDYERGLLSDEEVERLGYEYMPNGRRVDQPNFWDASAKVQNKYMQQWSPQLTNEQLAITWVSVGGLESFNPKNIKSGGKAPSYTNTKIGKSSKIEWPYHGKYLVLYKYKKNIEEAATQHGIDKNALAALLIYEINRFNFEPKTGWGAALFASWFGKDPKKGFGMSQVETYRVRKLLKKYYPEMYADMEKKSKSGHKDLAELAANPVWGIHLAAARMRWVKENYRLNGHRLTDWQATIAYCGCAGKNSAEFQKRWNSGFKNHPDARLRYDAMYDPQGKQFWPKKEPWAKDAAKEYWRCVAVKCAE</sequence>
<dbReference type="Gene3D" id="2.180.10.10">
    <property type="entry name" value="RHS repeat-associated core"/>
    <property type="match status" value="3"/>
</dbReference>
<dbReference type="EMBL" id="POUA01000122">
    <property type="protein sequence ID" value="PZG44533.1"/>
    <property type="molecule type" value="Genomic_DNA"/>
</dbReference>
<proteinExistence type="predicted"/>
<dbReference type="Pfam" id="PF05593">
    <property type="entry name" value="RHS_repeat"/>
    <property type="match status" value="3"/>
</dbReference>
<dbReference type="InterPro" id="IPR022385">
    <property type="entry name" value="Rhs_assc_core"/>
</dbReference>